<accession>T0HWY4</accession>
<gene>
    <name evidence="1" type="ORF">L485_08720</name>
</gene>
<evidence type="ECO:0000313" key="1">
    <source>
        <dbReference type="EMBL" id="EQB02084.1"/>
    </source>
</evidence>
<protein>
    <submittedName>
        <fullName evidence="1">Uncharacterized protein</fullName>
    </submittedName>
</protein>
<keyword evidence="2" id="KW-1185">Reference proteome</keyword>
<dbReference type="OrthoDB" id="7495417at2"/>
<dbReference type="AlphaFoldDB" id="T0HWY4"/>
<proteinExistence type="predicted"/>
<evidence type="ECO:0000313" key="2">
    <source>
        <dbReference type="Proteomes" id="UP000015524"/>
    </source>
</evidence>
<sequence length="250" mass="27909">MQTRTYQSAIPHAACHFLSIWLNGLMQHRNSLGYVIGSHGRAMIVWGHDAREGRKIFIDEADRGGGQGLLCECGSPLVAKKGDIKEAHFAHASGHGVSCEAATNAAALNFITTILVERRSLRIPHVLGRVGHAEIFSIAEQSFEEHPVHVINAQKGQSLRIVTRIKRNTMDQFADADRLKGISTIHIDLFAYRNEDDAEIADALMRGARREWLYYAKPLNRSLLNPRQARAPNKIDREEIARITKALGFD</sequence>
<dbReference type="Proteomes" id="UP000015524">
    <property type="component" value="Unassembled WGS sequence"/>
</dbReference>
<organism evidence="1 2">
    <name type="scientific">Sphingobium baderi LL03</name>
    <dbReference type="NCBI Taxonomy" id="1114964"/>
    <lineage>
        <taxon>Bacteria</taxon>
        <taxon>Pseudomonadati</taxon>
        <taxon>Pseudomonadota</taxon>
        <taxon>Alphaproteobacteria</taxon>
        <taxon>Sphingomonadales</taxon>
        <taxon>Sphingomonadaceae</taxon>
        <taxon>Sphingobium</taxon>
    </lineage>
</organism>
<name>T0HWY4_9SPHN</name>
<dbReference type="EMBL" id="ATIB01000050">
    <property type="protein sequence ID" value="EQB02084.1"/>
    <property type="molecule type" value="Genomic_DNA"/>
</dbReference>
<dbReference type="PATRIC" id="fig|1114964.3.peg.1700"/>
<dbReference type="RefSeq" id="WP_021244661.1">
    <property type="nucleotide sequence ID" value="NZ_ATIB01000050.1"/>
</dbReference>
<reference evidence="1 2" key="1">
    <citation type="journal article" date="2013" name="Genome Announc.">
        <title>Draft Genome Sequence of a Hexachlorocyclohexane-Degrading Bacterium, Sphingobium baderi Strain LL03T.</title>
        <authorList>
            <person name="Kaur J."/>
            <person name="Verma H."/>
            <person name="Tripathi C."/>
            <person name="Khurana J.P."/>
            <person name="Lal R."/>
        </authorList>
    </citation>
    <scope>NUCLEOTIDE SEQUENCE [LARGE SCALE GENOMIC DNA]</scope>
    <source>
        <strain evidence="1 2">LL03</strain>
    </source>
</reference>
<comment type="caution">
    <text evidence="1">The sequence shown here is derived from an EMBL/GenBank/DDBJ whole genome shotgun (WGS) entry which is preliminary data.</text>
</comment>